<dbReference type="Gene3D" id="3.40.50.1820">
    <property type="entry name" value="alpha/beta hydrolase"/>
    <property type="match status" value="1"/>
</dbReference>
<reference evidence="2 3" key="1">
    <citation type="submission" date="2018-03" db="EMBL/GenBank/DDBJ databases">
        <title>Genome sequencing of Phreatobacter sp.</title>
        <authorList>
            <person name="Kim S.-J."/>
            <person name="Heo J."/>
            <person name="Kwon S.-W."/>
        </authorList>
    </citation>
    <scope>NUCLEOTIDE SEQUENCE [LARGE SCALE GENOMIC DNA]</scope>
    <source>
        <strain evidence="2 3">S-12</strain>
    </source>
</reference>
<dbReference type="InterPro" id="IPR000073">
    <property type="entry name" value="AB_hydrolase_1"/>
</dbReference>
<evidence type="ECO:0000313" key="3">
    <source>
        <dbReference type="Proteomes" id="UP000237889"/>
    </source>
</evidence>
<evidence type="ECO:0000313" key="2">
    <source>
        <dbReference type="EMBL" id="AVO44441.1"/>
    </source>
</evidence>
<dbReference type="AlphaFoldDB" id="A0A2S0N924"/>
<dbReference type="Pfam" id="PF00561">
    <property type="entry name" value="Abhydrolase_1"/>
    <property type="match status" value="1"/>
</dbReference>
<dbReference type="InterPro" id="IPR051321">
    <property type="entry name" value="PHA/PHB_synthase"/>
</dbReference>
<dbReference type="PANTHER" id="PTHR36837">
    <property type="entry name" value="POLY(3-HYDROXYALKANOATE) POLYMERASE SUBUNIT PHAC"/>
    <property type="match status" value="1"/>
</dbReference>
<sequence length="361" mass="38760">MQLLPWLALIDASLAAARRTLEVMASPSHDRPEPDWDWTTPNTVIRELPTMRLRQFGGGQGPAVILVAPYALHRATIADLAPGHSVIEALLGAGTGRIWLTDWRSADGTRRHQSIDHQLEDLTVAVDDAGSPAAVVGLCQGGTLAAIHAARFPAKTARLVLVGAPIDMAAAPSLLTGLIDRTPPAAVELMLDQGGGLVRGRAMREAWPNAAADEALMAAVLQRRRVTPALAARFRAWNEDVVDLPGAFYRQTVDWLFRENRLARGTFPALGRETGLYAVVCPLVLVAAREDEIVSAPQVLAMARHVATPPDRIATHLVAGRHLSLFMGRDVLDRTWPEIAAFLAAGTPPAARPGKARGKRA</sequence>
<accession>A0A2S0N924</accession>
<feature type="domain" description="AB hydrolase-1" evidence="1">
    <location>
        <begin position="97"/>
        <end position="311"/>
    </location>
</feature>
<dbReference type="OrthoDB" id="9767934at2"/>
<gene>
    <name evidence="2" type="ORF">C6569_04835</name>
</gene>
<keyword evidence="3" id="KW-1185">Reference proteome</keyword>
<dbReference type="KEGG" id="phr:C6569_04835"/>
<dbReference type="InterPro" id="IPR029058">
    <property type="entry name" value="AB_hydrolase_fold"/>
</dbReference>
<dbReference type="SUPFAM" id="SSF53474">
    <property type="entry name" value="alpha/beta-Hydrolases"/>
    <property type="match status" value="1"/>
</dbReference>
<evidence type="ECO:0000259" key="1">
    <source>
        <dbReference type="Pfam" id="PF00561"/>
    </source>
</evidence>
<dbReference type="PANTHER" id="PTHR36837:SF2">
    <property type="entry name" value="POLY(3-HYDROXYALKANOATE) POLYMERASE SUBUNIT PHAC"/>
    <property type="match status" value="1"/>
</dbReference>
<proteinExistence type="predicted"/>
<name>A0A2S0N924_9HYPH</name>
<protein>
    <submittedName>
        <fullName evidence="2">Poly(3-hydroxyalkanoate) synthetase</fullName>
    </submittedName>
</protein>
<dbReference type="RefSeq" id="WP_106747771.1">
    <property type="nucleotide sequence ID" value="NZ_CP027668.1"/>
</dbReference>
<dbReference type="Proteomes" id="UP000237889">
    <property type="component" value="Chromosome"/>
</dbReference>
<organism evidence="2 3">
    <name type="scientific">Phreatobacter cathodiphilus</name>
    <dbReference type="NCBI Taxonomy" id="1868589"/>
    <lineage>
        <taxon>Bacteria</taxon>
        <taxon>Pseudomonadati</taxon>
        <taxon>Pseudomonadota</taxon>
        <taxon>Alphaproteobacteria</taxon>
        <taxon>Hyphomicrobiales</taxon>
        <taxon>Phreatobacteraceae</taxon>
        <taxon>Phreatobacter</taxon>
    </lineage>
</organism>
<dbReference type="EMBL" id="CP027668">
    <property type="protein sequence ID" value="AVO44441.1"/>
    <property type="molecule type" value="Genomic_DNA"/>
</dbReference>